<gene>
    <name evidence="1" type="ORF">QWZ16_07270</name>
</gene>
<evidence type="ECO:0000313" key="1">
    <source>
        <dbReference type="EMBL" id="MDN3609502.1"/>
    </source>
</evidence>
<comment type="caution">
    <text evidence="1">The sequence shown here is derived from an EMBL/GenBank/DDBJ whole genome shotgun (WGS) entry which is preliminary data.</text>
</comment>
<dbReference type="Proteomes" id="UP001238540">
    <property type="component" value="Unassembled WGS sequence"/>
</dbReference>
<name>A0ABT8BTQ1_9VIBR</name>
<dbReference type="RefSeq" id="WP_170882419.1">
    <property type="nucleotide sequence ID" value="NZ_JABEYA020000002.1"/>
</dbReference>
<evidence type="ECO:0008006" key="3">
    <source>
        <dbReference type="Google" id="ProtNLM"/>
    </source>
</evidence>
<dbReference type="EMBL" id="JAUFQC010000001">
    <property type="protein sequence ID" value="MDN3609502.1"/>
    <property type="molecule type" value="Genomic_DNA"/>
</dbReference>
<sequence length="271" mass="31196">MLVLISVALSTGVLAILYKVSRQRTSSLQRKYQTLILLRQVLLLSRQHRAITHYALSGTHEPEPNELNAIYHLMVEKSNELIALSPFENKPMYRIMLLKLKGLHTEWRQRSIARSQVIHGQTIRHCLFLMDEVAIAWLIDSGREDLSDNYHTHWQQVLDCMETLTQLRVSIQDSHYPEGMLMVKYYCDKTRRKLNQLSLICPMSIASPLCSGAMLTLTEINSCKELELTLEQLYQLTTDISLIIAQVYDQILSDVTESLYLPLPQVTANQI</sequence>
<protein>
    <recommendedName>
        <fullName evidence="3">Nitrate/nitrite sensing protein domain-containing protein</fullName>
    </recommendedName>
</protein>
<proteinExistence type="predicted"/>
<organism evidence="1 2">
    <name type="scientific">Vibrio ostreicida</name>
    <dbReference type="NCBI Taxonomy" id="526588"/>
    <lineage>
        <taxon>Bacteria</taxon>
        <taxon>Pseudomonadati</taxon>
        <taxon>Pseudomonadota</taxon>
        <taxon>Gammaproteobacteria</taxon>
        <taxon>Vibrionales</taxon>
        <taxon>Vibrionaceae</taxon>
        <taxon>Vibrio</taxon>
    </lineage>
</organism>
<evidence type="ECO:0000313" key="2">
    <source>
        <dbReference type="Proteomes" id="UP001238540"/>
    </source>
</evidence>
<accession>A0ABT8BTQ1</accession>
<reference evidence="2" key="1">
    <citation type="journal article" date="2019" name="Int. J. Syst. Evol. Microbiol.">
        <title>The Global Catalogue of Microorganisms (GCM) 10K type strain sequencing project: providing services to taxonomists for standard genome sequencing and annotation.</title>
        <authorList>
            <consortium name="The Broad Institute Genomics Platform"/>
            <consortium name="The Broad Institute Genome Sequencing Center for Infectious Disease"/>
            <person name="Wu L."/>
            <person name="Ma J."/>
        </authorList>
    </citation>
    <scope>NUCLEOTIDE SEQUENCE [LARGE SCALE GENOMIC DNA]</scope>
    <source>
        <strain evidence="2">CECT 7398</strain>
    </source>
</reference>
<keyword evidence="2" id="KW-1185">Reference proteome</keyword>